<dbReference type="Gene3D" id="2.60.40.10">
    <property type="entry name" value="Immunoglobulins"/>
    <property type="match status" value="1"/>
</dbReference>
<dbReference type="InterPro" id="IPR011936">
    <property type="entry name" value="Myxo_disulph_rpt"/>
</dbReference>
<dbReference type="STRING" id="1797535.A2744_02865"/>
<keyword evidence="1" id="KW-0732">Signal</keyword>
<dbReference type="Pfam" id="PF13948">
    <property type="entry name" value="DUF4215"/>
    <property type="match status" value="2"/>
</dbReference>
<feature type="compositionally biased region" description="Polar residues" evidence="4">
    <location>
        <begin position="885"/>
        <end position="895"/>
    </location>
</feature>
<feature type="domain" description="LTD" evidence="5">
    <location>
        <begin position="672"/>
        <end position="787"/>
    </location>
</feature>
<evidence type="ECO:0000313" key="6">
    <source>
        <dbReference type="EMBL" id="OGY45369.1"/>
    </source>
</evidence>
<dbReference type="PROSITE" id="PS51841">
    <property type="entry name" value="LTD"/>
    <property type="match status" value="1"/>
</dbReference>
<dbReference type="InterPro" id="IPR018247">
    <property type="entry name" value="EF_Hand_1_Ca_BS"/>
</dbReference>
<comment type="caution">
    <text evidence="6">The sequence shown here is derived from an EMBL/GenBank/DDBJ whole genome shotgun (WGS) entry which is preliminary data.</text>
</comment>
<reference evidence="6 7" key="1">
    <citation type="journal article" date="2016" name="Nat. Commun.">
        <title>Thousands of microbial genomes shed light on interconnected biogeochemical processes in an aquifer system.</title>
        <authorList>
            <person name="Anantharaman K."/>
            <person name="Brown C.T."/>
            <person name="Hug L.A."/>
            <person name="Sharon I."/>
            <person name="Castelle C.J."/>
            <person name="Probst A.J."/>
            <person name="Thomas B.C."/>
            <person name="Singh A."/>
            <person name="Wilkins M.J."/>
            <person name="Karaoz U."/>
            <person name="Brodie E.L."/>
            <person name="Williams K.H."/>
            <person name="Hubbard S.S."/>
            <person name="Banfield J.F."/>
        </authorList>
    </citation>
    <scope>NUCLEOTIDE SEQUENCE [LARGE SCALE GENOMIC DNA]</scope>
</reference>
<dbReference type="GO" id="GO:0005615">
    <property type="term" value="C:extracellular space"/>
    <property type="evidence" value="ECO:0007669"/>
    <property type="project" value="TreeGrafter"/>
</dbReference>
<dbReference type="GO" id="GO:0004222">
    <property type="term" value="F:metalloendopeptidase activity"/>
    <property type="evidence" value="ECO:0007669"/>
    <property type="project" value="TreeGrafter"/>
</dbReference>
<dbReference type="SUPFAM" id="SSF117074">
    <property type="entry name" value="Hypothetical protein PA1324"/>
    <property type="match status" value="1"/>
</dbReference>
<dbReference type="InterPro" id="IPR013783">
    <property type="entry name" value="Ig-like_fold"/>
</dbReference>
<dbReference type="Gene3D" id="2.60.120.260">
    <property type="entry name" value="Galactose-binding domain-like"/>
    <property type="match status" value="1"/>
</dbReference>
<dbReference type="PANTHER" id="PTHR46130:SF3">
    <property type="entry name" value="CHROMOSOME UNDETERMINED SCAFFOLD_33, WHOLE GENOME SHOTGUN SEQUENCE"/>
    <property type="match status" value="1"/>
</dbReference>
<sequence length="953" mass="103037">MAKSRKKIKTFKKVLSILSTQFLIMFLILAQVPAFNAFEAHVINVTAKIIPRCEEGHWLTGHKFYDRDGDGVWDQDEEGLPGWWIVLQQGPYESQYDYDDSGYVNGDDLVALPDVILGNTVCPVGKDCDINDDTLIDINDFDALQSYITANEVGTQQTGPDGSYLFNNLVPGFYIVREVPEGGWLSVSPTVKYLEVSQCGESVIDFGNYQETGPACGDGFLDPGEICDDGNMIDGDGCSATCQFECIADLELTSNGSFETPVVTTPQNWDIFANGTVDLNWQVGWQSTATTYTPTSTPLFRPSVANLELHNSGIGWAPQAGNQYAELDTDWDGPTGYIDSEPSSVKISQNIQTVPGETYEVKFWFSPRPNTGSSNNVLALSWGGSVEDTVSAAGGSNTSWVEHTYSFVATSTLTMIEFADLGTPDSLGTFLDNVSVQCVPPTGGPECGDGILDEGEQCDDGNFVDGDGCSAECSVEPMCGDGIIDPGEFCDDGNLVSGDGCSATCQPETYDCQALSAGYWKNHEGCNLNPAVSQWTDEINQLSSTEFQGAFSATTGSQICQLLDVNNCPSGNTVPAKLCRAQGKTLADLSNVVSGRLDLNAIIAGADDGNAAFNNLGLNYFSTVQEALDAIETIIADPNHTKAQLVDAAYVAERIYSFYENNECGTDECLYGELDDIVINEFLPNPTGSDSASKPNGEWVEIYNNGFWPIDLNHWMLYDENNSNELEIQDSNTNTGDTIISPAGFLVVYRNGDSDFSLNNTGGDQVRLYHRPINSAGILIDSYTYTVDAPENKSFARIPDGTGEFVDPIPTPGQPNQTEEPEPLFSQPLAEPEPVVETLPQTEGTVVNVDSSQTPEPEPVVVTQKNPEPEPVTVEAEQPTEPNLAINTETNTDQNVVVEPPAETLSPEPTATNTDEVIEPKPELEAIEPQPLDLPEPEPDVTPEPPSPTDSEI</sequence>
<proteinExistence type="predicted"/>
<dbReference type="NCBIfam" id="TIGR02232">
    <property type="entry name" value="myxo_disulf_rpt"/>
    <property type="match status" value="3"/>
</dbReference>
<feature type="compositionally biased region" description="Pro residues" evidence="4">
    <location>
        <begin position="942"/>
        <end position="953"/>
    </location>
</feature>
<dbReference type="SUPFAM" id="SSF74853">
    <property type="entry name" value="Lamin A/C globular tail domain"/>
    <property type="match status" value="1"/>
</dbReference>
<evidence type="ECO:0000256" key="1">
    <source>
        <dbReference type="ARBA" id="ARBA00022729"/>
    </source>
</evidence>
<dbReference type="PANTHER" id="PTHR46130">
    <property type="entry name" value="LAMGL DOMAIN-CONTAINING PROTEIN"/>
    <property type="match status" value="1"/>
</dbReference>
<accession>A0A1G1XZ62</accession>
<evidence type="ECO:0000259" key="5">
    <source>
        <dbReference type="PROSITE" id="PS51841"/>
    </source>
</evidence>
<dbReference type="Pfam" id="PF00932">
    <property type="entry name" value="LTD"/>
    <property type="match status" value="1"/>
</dbReference>
<dbReference type="Proteomes" id="UP000178240">
    <property type="component" value="Unassembled WGS sequence"/>
</dbReference>
<protein>
    <recommendedName>
        <fullName evidence="5">LTD domain-containing protein</fullName>
    </recommendedName>
</protein>
<evidence type="ECO:0000313" key="7">
    <source>
        <dbReference type="Proteomes" id="UP000178240"/>
    </source>
</evidence>
<dbReference type="GO" id="GO:0007166">
    <property type="term" value="P:cell surface receptor signaling pathway"/>
    <property type="evidence" value="ECO:0007669"/>
    <property type="project" value="TreeGrafter"/>
</dbReference>
<organism evidence="6 7">
    <name type="scientific">Candidatus Buchananbacteria bacterium RIFCSPHIGHO2_01_FULL_44_11</name>
    <dbReference type="NCBI Taxonomy" id="1797535"/>
    <lineage>
        <taxon>Bacteria</taxon>
        <taxon>Candidatus Buchananiibacteriota</taxon>
    </lineage>
</organism>
<dbReference type="InterPro" id="IPR001322">
    <property type="entry name" value="Lamin_tail_dom"/>
</dbReference>
<gene>
    <name evidence="6" type="ORF">A2744_02865</name>
</gene>
<evidence type="ECO:0000256" key="4">
    <source>
        <dbReference type="SAM" id="MobiDB-lite"/>
    </source>
</evidence>
<dbReference type="EMBL" id="MHIE01000022">
    <property type="protein sequence ID" value="OGY45369.1"/>
    <property type="molecule type" value="Genomic_DNA"/>
</dbReference>
<dbReference type="InterPro" id="IPR043543">
    <property type="entry name" value="PAPPA/PAPPA2"/>
</dbReference>
<dbReference type="PROSITE" id="PS00018">
    <property type="entry name" value="EF_HAND_1"/>
    <property type="match status" value="1"/>
</dbReference>
<dbReference type="GO" id="GO:0006508">
    <property type="term" value="P:proteolysis"/>
    <property type="evidence" value="ECO:0007669"/>
    <property type="project" value="TreeGrafter"/>
</dbReference>
<keyword evidence="2" id="KW-0677">Repeat</keyword>
<dbReference type="InterPro" id="IPR036415">
    <property type="entry name" value="Lamin_tail_dom_sf"/>
</dbReference>
<evidence type="ECO:0000256" key="3">
    <source>
        <dbReference type="ARBA" id="ARBA00023157"/>
    </source>
</evidence>
<feature type="compositionally biased region" description="Polar residues" evidence="4">
    <location>
        <begin position="846"/>
        <end position="855"/>
    </location>
</feature>
<name>A0A1G1XZ62_9BACT</name>
<evidence type="ECO:0000256" key="2">
    <source>
        <dbReference type="ARBA" id="ARBA00022737"/>
    </source>
</evidence>
<keyword evidence="3" id="KW-1015">Disulfide bond</keyword>
<feature type="region of interest" description="Disordered" evidence="4">
    <location>
        <begin position="846"/>
        <end position="953"/>
    </location>
</feature>
<dbReference type="AlphaFoldDB" id="A0A1G1XZ62"/>